<dbReference type="OrthoDB" id="2342176at2759"/>
<dbReference type="InterPro" id="IPR023214">
    <property type="entry name" value="HAD_sf"/>
</dbReference>
<protein>
    <recommendedName>
        <fullName evidence="4">2,3-diketo-5-methylthio-1-phosphopentane phosphatase</fullName>
    </recommendedName>
</protein>
<dbReference type="InterPro" id="IPR036412">
    <property type="entry name" value="HAD-like_sf"/>
</dbReference>
<proteinExistence type="predicted"/>
<dbReference type="Gene3D" id="3.40.50.1000">
    <property type="entry name" value="HAD superfamily/HAD-like"/>
    <property type="match status" value="1"/>
</dbReference>
<accession>A0A507FMA7</accession>
<dbReference type="PANTHER" id="PTHR28181:SF2">
    <property type="entry name" value="PHOSPHORIC MONOESTER HYDROLASE"/>
    <property type="match status" value="1"/>
</dbReference>
<gene>
    <name evidence="2" type="ORF">CcCBS67573_g01258</name>
</gene>
<dbReference type="SUPFAM" id="SSF56784">
    <property type="entry name" value="HAD-like"/>
    <property type="match status" value="1"/>
</dbReference>
<keyword evidence="3" id="KW-1185">Reference proteome</keyword>
<evidence type="ECO:0000313" key="3">
    <source>
        <dbReference type="Proteomes" id="UP000320333"/>
    </source>
</evidence>
<organism evidence="2 3">
    <name type="scientific">Chytriomyces confervae</name>
    <dbReference type="NCBI Taxonomy" id="246404"/>
    <lineage>
        <taxon>Eukaryota</taxon>
        <taxon>Fungi</taxon>
        <taxon>Fungi incertae sedis</taxon>
        <taxon>Chytridiomycota</taxon>
        <taxon>Chytridiomycota incertae sedis</taxon>
        <taxon>Chytridiomycetes</taxon>
        <taxon>Chytridiales</taxon>
        <taxon>Chytriomycetaceae</taxon>
        <taxon>Chytriomyces</taxon>
    </lineage>
</organism>
<dbReference type="InterPro" id="IPR006384">
    <property type="entry name" value="HAD_hydro_PyrdxlP_Pase-like"/>
</dbReference>
<evidence type="ECO:0000256" key="1">
    <source>
        <dbReference type="ARBA" id="ARBA00022801"/>
    </source>
</evidence>
<dbReference type="STRING" id="246404.A0A507FMA7"/>
<comment type="caution">
    <text evidence="2">The sequence shown here is derived from an EMBL/GenBank/DDBJ whole genome shotgun (WGS) entry which is preliminary data.</text>
</comment>
<evidence type="ECO:0000313" key="2">
    <source>
        <dbReference type="EMBL" id="TPX77454.1"/>
    </source>
</evidence>
<dbReference type="EMBL" id="QEAP01000020">
    <property type="protein sequence ID" value="TPX77454.1"/>
    <property type="molecule type" value="Genomic_DNA"/>
</dbReference>
<dbReference type="InterPro" id="IPR050849">
    <property type="entry name" value="HAD-like_hydrolase_phosphatase"/>
</dbReference>
<dbReference type="Pfam" id="PF12710">
    <property type="entry name" value="HAD"/>
    <property type="match status" value="1"/>
</dbReference>
<reference evidence="2 3" key="1">
    <citation type="journal article" date="2019" name="Sci. Rep.">
        <title>Comparative genomics of chytrid fungi reveal insights into the obligate biotrophic and pathogenic lifestyle of Synchytrium endobioticum.</title>
        <authorList>
            <person name="van de Vossenberg B.T.L.H."/>
            <person name="Warris S."/>
            <person name="Nguyen H.D.T."/>
            <person name="van Gent-Pelzer M.P.E."/>
            <person name="Joly D.L."/>
            <person name="van de Geest H.C."/>
            <person name="Bonants P.J.M."/>
            <person name="Smith D.S."/>
            <person name="Levesque C.A."/>
            <person name="van der Lee T.A.J."/>
        </authorList>
    </citation>
    <scope>NUCLEOTIDE SEQUENCE [LARGE SCALE GENOMIC DNA]</scope>
    <source>
        <strain evidence="2 3">CBS 675.73</strain>
    </source>
</reference>
<dbReference type="GO" id="GO:0016791">
    <property type="term" value="F:phosphatase activity"/>
    <property type="evidence" value="ECO:0007669"/>
    <property type="project" value="InterPro"/>
</dbReference>
<name>A0A507FMA7_9FUNG</name>
<dbReference type="NCBIfam" id="TIGR01489">
    <property type="entry name" value="DKMTPPase-SF"/>
    <property type="match status" value="1"/>
</dbReference>
<evidence type="ECO:0008006" key="4">
    <source>
        <dbReference type="Google" id="ProtNLM"/>
    </source>
</evidence>
<keyword evidence="1" id="KW-0378">Hydrolase</keyword>
<dbReference type="AlphaFoldDB" id="A0A507FMA7"/>
<dbReference type="Proteomes" id="UP000320333">
    <property type="component" value="Unassembled WGS sequence"/>
</dbReference>
<dbReference type="PANTHER" id="PTHR28181">
    <property type="entry name" value="UPF0655 PROTEIN YCR015C"/>
    <property type="match status" value="1"/>
</dbReference>
<sequence>MRPIIVFSDFDGTITQQDTGNIIIDKCIGTEKRIRLDDSILDGRRSFRDANNEMWASVNLETFGEAIALLKENKVSHDVEFGRFHSILTRLNIPLKVVSAGLKPIVTLYMESFGNCEIYANDCSIERTADGSVSWKLKYVDESPFGHDKGAPIRLLKEQFKAAGLSEEERPRILFIGDGVSDLSAARDADFVFAKKGKDLETYCQREGISGVIIWEDFGAICDWLEKWAAAV</sequence>
<dbReference type="Gene3D" id="3.90.1470.20">
    <property type="match status" value="1"/>
</dbReference>
<dbReference type="NCBIfam" id="TIGR01488">
    <property type="entry name" value="HAD-SF-IB"/>
    <property type="match status" value="1"/>
</dbReference>